<dbReference type="InterPro" id="IPR025213">
    <property type="entry name" value="Sim4_Fta2"/>
</dbReference>
<name>A0A022XN82_TRISD</name>
<organism evidence="2 3">
    <name type="scientific">Trichophyton soudanense CBS 452.61</name>
    <dbReference type="NCBI Taxonomy" id="1215331"/>
    <lineage>
        <taxon>Eukaryota</taxon>
        <taxon>Fungi</taxon>
        <taxon>Dikarya</taxon>
        <taxon>Ascomycota</taxon>
        <taxon>Pezizomycotina</taxon>
        <taxon>Eurotiomycetes</taxon>
        <taxon>Eurotiomycetidae</taxon>
        <taxon>Onygenales</taxon>
        <taxon>Arthrodermataceae</taxon>
        <taxon>Trichophyton</taxon>
    </lineage>
</organism>
<evidence type="ECO:0000313" key="2">
    <source>
        <dbReference type="EMBL" id="EZF71979.1"/>
    </source>
</evidence>
<dbReference type="InterPro" id="IPR011009">
    <property type="entry name" value="Kinase-like_dom_sf"/>
</dbReference>
<evidence type="ECO:0000313" key="3">
    <source>
        <dbReference type="Proteomes" id="UP000023623"/>
    </source>
</evidence>
<sequence length="296" mass="34926">MSSFMDDSMIGRWLSDLPMDDPTRKSTSHPQLRRFVHHEKPIRYIQFLGGGTEGDVYLVKIEGRDYALKVPLKFKQWRFDAPLSIKRRLKERETHYVSPIANEARAFARLDSLGKNGTWAVKCHGWMKLSGKQRLKYLSHHTPWAIVKDYRPNPMTLDDVPEIRRKMKIARKALLFPDDTQPRNYRGSFLVDLGRVTTYPYPRALWSNEKRRQYFKSFDKEASEWVECVRDGEVISGSINEILKENIIRGIAIAEGYEDEIRAADLRKMLKESEERLERRRKAKENQEMESKKRHK</sequence>
<protein>
    <recommendedName>
        <fullName evidence="4">Protein kinase domain-containing protein</fullName>
    </recommendedName>
</protein>
<dbReference type="HOGENOM" id="CLU_088683_0_0_1"/>
<dbReference type="AlphaFoldDB" id="A0A022XN82"/>
<reference evidence="2 3" key="1">
    <citation type="submission" date="2014-02" db="EMBL/GenBank/DDBJ databases">
        <title>The Genome Sequence of Trichophyton rubrum (morphotype soudanense) CBS 452.61.</title>
        <authorList>
            <consortium name="The Broad Institute Genomics Platform"/>
            <person name="Cuomo C.A."/>
            <person name="White T.C."/>
            <person name="Graser Y."/>
            <person name="Martinez-Rossi N."/>
            <person name="Heitman J."/>
            <person name="Young S.K."/>
            <person name="Zeng Q."/>
            <person name="Gargeya S."/>
            <person name="Abouelleil A."/>
            <person name="Alvarado L."/>
            <person name="Chapman S.B."/>
            <person name="Gainer-Dewar J."/>
            <person name="Goldberg J."/>
            <person name="Griggs A."/>
            <person name="Gujja S."/>
            <person name="Hansen M."/>
            <person name="Howarth C."/>
            <person name="Imamovic A."/>
            <person name="Larimer J."/>
            <person name="Martinez D."/>
            <person name="Murphy C."/>
            <person name="Pearson M.D."/>
            <person name="Persinoti G."/>
            <person name="Poon T."/>
            <person name="Priest M."/>
            <person name="Roberts A.D."/>
            <person name="Saif S."/>
            <person name="Shea T.D."/>
            <person name="Sykes S.N."/>
            <person name="Wortman J."/>
            <person name="Nusbaum C."/>
            <person name="Birren B."/>
        </authorList>
    </citation>
    <scope>NUCLEOTIDE SEQUENCE [LARGE SCALE GENOMIC DNA]</scope>
    <source>
        <strain evidence="2 3">CBS 452.61</strain>
    </source>
</reference>
<dbReference type="EMBL" id="KK208884">
    <property type="protein sequence ID" value="EZF71979.1"/>
    <property type="molecule type" value="Genomic_DNA"/>
</dbReference>
<gene>
    <name evidence="2" type="ORF">H105_05905</name>
</gene>
<dbReference type="Proteomes" id="UP000023623">
    <property type="component" value="Unassembled WGS sequence"/>
</dbReference>
<accession>A0A022XN82</accession>
<evidence type="ECO:0000256" key="1">
    <source>
        <dbReference type="SAM" id="MobiDB-lite"/>
    </source>
</evidence>
<feature type="region of interest" description="Disordered" evidence="1">
    <location>
        <begin position="273"/>
        <end position="296"/>
    </location>
</feature>
<dbReference type="Pfam" id="PF13095">
    <property type="entry name" value="FTA2"/>
    <property type="match status" value="1"/>
</dbReference>
<dbReference type="OrthoDB" id="3432781at2759"/>
<proteinExistence type="predicted"/>
<keyword evidence="3" id="KW-1185">Reference proteome</keyword>
<evidence type="ECO:0008006" key="4">
    <source>
        <dbReference type="Google" id="ProtNLM"/>
    </source>
</evidence>
<dbReference type="SUPFAM" id="SSF56112">
    <property type="entry name" value="Protein kinase-like (PK-like)"/>
    <property type="match status" value="1"/>
</dbReference>